<proteinExistence type="predicted"/>
<gene>
    <name evidence="1" type="ORF">CY34DRAFT_805057</name>
</gene>
<dbReference type="HOGENOM" id="CLU_3002293_0_0_1"/>
<keyword evidence="2" id="KW-1185">Reference proteome</keyword>
<protein>
    <submittedName>
        <fullName evidence="1">Uncharacterized protein</fullName>
    </submittedName>
</protein>
<reference evidence="1 2" key="1">
    <citation type="submission" date="2014-04" db="EMBL/GenBank/DDBJ databases">
        <authorList>
            <consortium name="DOE Joint Genome Institute"/>
            <person name="Kuo A."/>
            <person name="Ruytinx J."/>
            <person name="Rineau F."/>
            <person name="Colpaert J."/>
            <person name="Kohler A."/>
            <person name="Nagy L.G."/>
            <person name="Floudas D."/>
            <person name="Copeland A."/>
            <person name="Barry K.W."/>
            <person name="Cichocki N."/>
            <person name="Veneault-Fourrey C."/>
            <person name="LaButti K."/>
            <person name="Lindquist E.A."/>
            <person name="Lipzen A."/>
            <person name="Lundell T."/>
            <person name="Morin E."/>
            <person name="Murat C."/>
            <person name="Sun H."/>
            <person name="Tunlid A."/>
            <person name="Henrissat B."/>
            <person name="Grigoriev I.V."/>
            <person name="Hibbett D.S."/>
            <person name="Martin F."/>
            <person name="Nordberg H.P."/>
            <person name="Cantor M.N."/>
            <person name="Hua S.X."/>
        </authorList>
    </citation>
    <scope>NUCLEOTIDE SEQUENCE [LARGE SCALE GENOMIC DNA]</scope>
    <source>
        <strain evidence="1 2">UH-Slu-Lm8-n1</strain>
    </source>
</reference>
<dbReference type="OrthoDB" id="10327880at2759"/>
<organism evidence="1 2">
    <name type="scientific">Suillus luteus UH-Slu-Lm8-n1</name>
    <dbReference type="NCBI Taxonomy" id="930992"/>
    <lineage>
        <taxon>Eukaryota</taxon>
        <taxon>Fungi</taxon>
        <taxon>Dikarya</taxon>
        <taxon>Basidiomycota</taxon>
        <taxon>Agaricomycotina</taxon>
        <taxon>Agaricomycetes</taxon>
        <taxon>Agaricomycetidae</taxon>
        <taxon>Boletales</taxon>
        <taxon>Suillineae</taxon>
        <taxon>Suillaceae</taxon>
        <taxon>Suillus</taxon>
    </lineage>
</organism>
<name>A0A0C9ZWY7_9AGAM</name>
<dbReference type="EMBL" id="KN835242">
    <property type="protein sequence ID" value="KIK42315.1"/>
    <property type="molecule type" value="Genomic_DNA"/>
</dbReference>
<dbReference type="AlphaFoldDB" id="A0A0C9ZWY7"/>
<sequence length="59" mass="6417">MQVSCWGFRCRGIDALELWDRGDGRFSGDALEGLEDDDSWCVSGLVTLSDVSVYADGAN</sequence>
<evidence type="ECO:0000313" key="1">
    <source>
        <dbReference type="EMBL" id="KIK42315.1"/>
    </source>
</evidence>
<dbReference type="InParanoid" id="A0A0C9ZWY7"/>
<reference evidence="2" key="2">
    <citation type="submission" date="2015-01" db="EMBL/GenBank/DDBJ databases">
        <title>Evolutionary Origins and Diversification of the Mycorrhizal Mutualists.</title>
        <authorList>
            <consortium name="DOE Joint Genome Institute"/>
            <consortium name="Mycorrhizal Genomics Consortium"/>
            <person name="Kohler A."/>
            <person name="Kuo A."/>
            <person name="Nagy L.G."/>
            <person name="Floudas D."/>
            <person name="Copeland A."/>
            <person name="Barry K.W."/>
            <person name="Cichocki N."/>
            <person name="Veneault-Fourrey C."/>
            <person name="LaButti K."/>
            <person name="Lindquist E.A."/>
            <person name="Lipzen A."/>
            <person name="Lundell T."/>
            <person name="Morin E."/>
            <person name="Murat C."/>
            <person name="Riley R."/>
            <person name="Ohm R."/>
            <person name="Sun H."/>
            <person name="Tunlid A."/>
            <person name="Henrissat B."/>
            <person name="Grigoriev I.V."/>
            <person name="Hibbett D.S."/>
            <person name="Martin F."/>
        </authorList>
    </citation>
    <scope>NUCLEOTIDE SEQUENCE [LARGE SCALE GENOMIC DNA]</scope>
    <source>
        <strain evidence="2">UH-Slu-Lm8-n1</strain>
    </source>
</reference>
<dbReference type="Proteomes" id="UP000054485">
    <property type="component" value="Unassembled WGS sequence"/>
</dbReference>
<accession>A0A0C9ZWY7</accession>
<evidence type="ECO:0000313" key="2">
    <source>
        <dbReference type="Proteomes" id="UP000054485"/>
    </source>
</evidence>